<proteinExistence type="predicted"/>
<dbReference type="InterPro" id="IPR000160">
    <property type="entry name" value="GGDEF_dom"/>
</dbReference>
<dbReference type="EC" id="2.7.7.65" evidence="1"/>
<dbReference type="GO" id="GO:0052621">
    <property type="term" value="F:diguanylate cyclase activity"/>
    <property type="evidence" value="ECO:0007669"/>
    <property type="project" value="UniProtKB-EC"/>
</dbReference>
<dbReference type="CDD" id="cd01949">
    <property type="entry name" value="GGDEF"/>
    <property type="match status" value="1"/>
</dbReference>
<feature type="domain" description="GGDEF" evidence="2">
    <location>
        <begin position="144"/>
        <end position="276"/>
    </location>
</feature>
<evidence type="ECO:0000259" key="2">
    <source>
        <dbReference type="PROSITE" id="PS50887"/>
    </source>
</evidence>
<gene>
    <name evidence="3" type="ORF">ACFOMD_11560</name>
</gene>
<dbReference type="RefSeq" id="WP_380861485.1">
    <property type="nucleotide sequence ID" value="NZ_JBHRXV010000010.1"/>
</dbReference>
<dbReference type="InterPro" id="IPR050469">
    <property type="entry name" value="Diguanylate_Cyclase"/>
</dbReference>
<dbReference type="InterPro" id="IPR043128">
    <property type="entry name" value="Rev_trsase/Diguanyl_cyclase"/>
</dbReference>
<dbReference type="NCBIfam" id="TIGR00254">
    <property type="entry name" value="GGDEF"/>
    <property type="match status" value="1"/>
</dbReference>
<name>A0ABV7XD63_9SPHN</name>
<keyword evidence="3" id="KW-0548">Nucleotidyltransferase</keyword>
<dbReference type="SMART" id="SM00267">
    <property type="entry name" value="GGDEF"/>
    <property type="match status" value="1"/>
</dbReference>
<evidence type="ECO:0000313" key="4">
    <source>
        <dbReference type="Proteomes" id="UP001595615"/>
    </source>
</evidence>
<dbReference type="PANTHER" id="PTHR45138">
    <property type="entry name" value="REGULATORY COMPONENTS OF SENSORY TRANSDUCTION SYSTEM"/>
    <property type="match status" value="1"/>
</dbReference>
<evidence type="ECO:0000256" key="1">
    <source>
        <dbReference type="ARBA" id="ARBA00012528"/>
    </source>
</evidence>
<dbReference type="PROSITE" id="PS50887">
    <property type="entry name" value="GGDEF"/>
    <property type="match status" value="1"/>
</dbReference>
<dbReference type="SUPFAM" id="SSF55073">
    <property type="entry name" value="Nucleotide cyclase"/>
    <property type="match status" value="1"/>
</dbReference>
<comment type="caution">
    <text evidence="3">The sequence shown here is derived from an EMBL/GenBank/DDBJ whole genome shotgun (WGS) entry which is preliminary data.</text>
</comment>
<accession>A0ABV7XD63</accession>
<dbReference type="PANTHER" id="PTHR45138:SF24">
    <property type="entry name" value="DIGUANYLATE CYCLASE DGCC-RELATED"/>
    <property type="match status" value="1"/>
</dbReference>
<protein>
    <recommendedName>
        <fullName evidence="1">diguanylate cyclase</fullName>
        <ecNumber evidence="1">2.7.7.65</ecNumber>
    </recommendedName>
</protein>
<dbReference type="Pfam" id="PF00990">
    <property type="entry name" value="GGDEF"/>
    <property type="match status" value="1"/>
</dbReference>
<dbReference type="Proteomes" id="UP001595615">
    <property type="component" value="Unassembled WGS sequence"/>
</dbReference>
<keyword evidence="3" id="KW-0808">Transferase</keyword>
<dbReference type="InterPro" id="IPR029787">
    <property type="entry name" value="Nucleotide_cyclase"/>
</dbReference>
<dbReference type="Gene3D" id="3.30.70.270">
    <property type="match status" value="1"/>
</dbReference>
<dbReference type="EMBL" id="JBHRXV010000010">
    <property type="protein sequence ID" value="MFC3713214.1"/>
    <property type="molecule type" value="Genomic_DNA"/>
</dbReference>
<organism evidence="3 4">
    <name type="scientific">Sphingoaurantiacus capsulatus</name>
    <dbReference type="NCBI Taxonomy" id="1771310"/>
    <lineage>
        <taxon>Bacteria</taxon>
        <taxon>Pseudomonadati</taxon>
        <taxon>Pseudomonadota</taxon>
        <taxon>Alphaproteobacteria</taxon>
        <taxon>Sphingomonadales</taxon>
        <taxon>Sphingosinicellaceae</taxon>
        <taxon>Sphingoaurantiacus</taxon>
    </lineage>
</organism>
<sequence length="313" mass="33579">MFEPDKIVLALSEDRLPPELRQQLLTIDHPDFAIASVGTETPDALLAHTAWIGTRPAADAQLILFGTADELAALEANPYIVGTVDWPADLAALRRSLAACARWLRRERRLRAMAYGDMLTGLLNRRGFEEQADRTIARAHYDGPASAVLVIDIDHFKQLNDTRGHAAGDAVLRHIGALIRHHVRPGDVVGRIGGEELAIVLPTASIEVALATAERLRLAVDQAVVAFDGHDLRATISIGVASTGLTSHHAPALRAADEALYRAKAAGRNRVAAAARPIFWQAATAPQTDPVRSALAQSSRPFAVATSAARPQS</sequence>
<evidence type="ECO:0000313" key="3">
    <source>
        <dbReference type="EMBL" id="MFC3713214.1"/>
    </source>
</evidence>
<keyword evidence="4" id="KW-1185">Reference proteome</keyword>
<reference evidence="4" key="1">
    <citation type="journal article" date="2019" name="Int. J. Syst. Evol. Microbiol.">
        <title>The Global Catalogue of Microorganisms (GCM) 10K type strain sequencing project: providing services to taxonomists for standard genome sequencing and annotation.</title>
        <authorList>
            <consortium name="The Broad Institute Genomics Platform"/>
            <consortium name="The Broad Institute Genome Sequencing Center for Infectious Disease"/>
            <person name="Wu L."/>
            <person name="Ma J."/>
        </authorList>
    </citation>
    <scope>NUCLEOTIDE SEQUENCE [LARGE SCALE GENOMIC DNA]</scope>
    <source>
        <strain evidence="4">KCTC 42644</strain>
    </source>
</reference>